<keyword evidence="3" id="KW-1185">Reference proteome</keyword>
<comment type="caution">
    <text evidence="2">The sequence shown here is derived from an EMBL/GenBank/DDBJ whole genome shotgun (WGS) entry which is preliminary data.</text>
</comment>
<accession>A0A9N7YKW1</accession>
<evidence type="ECO:0008006" key="4">
    <source>
        <dbReference type="Google" id="ProtNLM"/>
    </source>
</evidence>
<dbReference type="Proteomes" id="UP001153269">
    <property type="component" value="Unassembled WGS sequence"/>
</dbReference>
<feature type="chain" id="PRO_5040262833" description="Secreted protein" evidence="1">
    <location>
        <begin position="21"/>
        <end position="87"/>
    </location>
</feature>
<keyword evidence="1" id="KW-0732">Signal</keyword>
<feature type="signal peptide" evidence="1">
    <location>
        <begin position="1"/>
        <end position="20"/>
    </location>
</feature>
<organism evidence="2 3">
    <name type="scientific">Pleuronectes platessa</name>
    <name type="common">European plaice</name>
    <dbReference type="NCBI Taxonomy" id="8262"/>
    <lineage>
        <taxon>Eukaryota</taxon>
        <taxon>Metazoa</taxon>
        <taxon>Chordata</taxon>
        <taxon>Craniata</taxon>
        <taxon>Vertebrata</taxon>
        <taxon>Euteleostomi</taxon>
        <taxon>Actinopterygii</taxon>
        <taxon>Neopterygii</taxon>
        <taxon>Teleostei</taxon>
        <taxon>Neoteleostei</taxon>
        <taxon>Acanthomorphata</taxon>
        <taxon>Carangaria</taxon>
        <taxon>Pleuronectiformes</taxon>
        <taxon>Pleuronectoidei</taxon>
        <taxon>Pleuronectidae</taxon>
        <taxon>Pleuronectes</taxon>
    </lineage>
</organism>
<name>A0A9N7YKW1_PLEPL</name>
<evidence type="ECO:0000313" key="2">
    <source>
        <dbReference type="EMBL" id="CAB1427909.1"/>
    </source>
</evidence>
<evidence type="ECO:0000313" key="3">
    <source>
        <dbReference type="Proteomes" id="UP001153269"/>
    </source>
</evidence>
<evidence type="ECO:0000256" key="1">
    <source>
        <dbReference type="SAM" id="SignalP"/>
    </source>
</evidence>
<proteinExistence type="predicted"/>
<dbReference type="AlphaFoldDB" id="A0A9N7YKW1"/>
<gene>
    <name evidence="2" type="ORF">PLEPLA_LOCUS15854</name>
</gene>
<dbReference type="EMBL" id="CADEAL010001003">
    <property type="protein sequence ID" value="CAB1427909.1"/>
    <property type="molecule type" value="Genomic_DNA"/>
</dbReference>
<sequence>MFRNVSVWLLVRAAITVRLGIELPTFRSPIPVNAFRILPHPSASVFKNDTVPRAPLIRPLQVYPIDQQIIQSGYTNRVQINYSLSHT</sequence>
<reference evidence="2" key="1">
    <citation type="submission" date="2020-03" db="EMBL/GenBank/DDBJ databases">
        <authorList>
            <person name="Weist P."/>
        </authorList>
    </citation>
    <scope>NUCLEOTIDE SEQUENCE</scope>
</reference>
<protein>
    <recommendedName>
        <fullName evidence="4">Secreted protein</fullName>
    </recommendedName>
</protein>